<feature type="region of interest" description="Disordered" evidence="1">
    <location>
        <begin position="319"/>
        <end position="347"/>
    </location>
</feature>
<sequence>MAEKKNNKGLGLQETKGSFQIRGKLTGCDKDKFYTELTTSTGKPMRMVNVGVEIDKNKSVYINLNGMERDVVYFSKTEGKGKDRKTTTEKVKWADRFTFNKKDFRPIGINLGLTKVTDSTGKEVNDKKILVEYDACKYIADNAKDGMSVFVRGKNEFSTYQDRHQTRFVPSQISLCKDVDFDAEDFNVIGNFEQVIVFMGIEKNDEGNFTVSAKIVTYNSIEDAEFVIDKSKSKFASTLRKLKPYTALKVFGDIMIEHDIEEIEEDDDDGWGESNPMDRVNNPTKRILLITGADKDSVDTELYSEEIIDKAIAKTKATENANKDFGSDDNDWGSVSDNDLTDEDDEW</sequence>
<evidence type="ECO:0000313" key="2">
    <source>
        <dbReference type="EMBL" id="DAF47966.1"/>
    </source>
</evidence>
<accession>A0A8S5SAL2</accession>
<organism evidence="2">
    <name type="scientific">Siphoviridae sp. ctgaY24</name>
    <dbReference type="NCBI Taxonomy" id="2827911"/>
    <lineage>
        <taxon>Viruses</taxon>
        <taxon>Duplodnaviria</taxon>
        <taxon>Heunggongvirae</taxon>
        <taxon>Uroviricota</taxon>
        <taxon>Caudoviricetes</taxon>
    </lineage>
</organism>
<dbReference type="EMBL" id="BK032562">
    <property type="protein sequence ID" value="DAF47966.1"/>
    <property type="molecule type" value="Genomic_DNA"/>
</dbReference>
<protein>
    <submittedName>
        <fullName evidence="2">Single strand DNA binding protein</fullName>
    </submittedName>
</protein>
<reference evidence="2" key="1">
    <citation type="journal article" date="2021" name="Proc. Natl. Acad. Sci. U.S.A.">
        <title>A Catalog of Tens of Thousands of Viruses from Human Metagenomes Reveals Hidden Associations with Chronic Diseases.</title>
        <authorList>
            <person name="Tisza M.J."/>
            <person name="Buck C.B."/>
        </authorList>
    </citation>
    <scope>NUCLEOTIDE SEQUENCE</scope>
    <source>
        <strain evidence="2">CtgaY24</strain>
    </source>
</reference>
<proteinExistence type="predicted"/>
<name>A0A8S5SAL2_9CAUD</name>
<evidence type="ECO:0000256" key="1">
    <source>
        <dbReference type="SAM" id="MobiDB-lite"/>
    </source>
</evidence>